<dbReference type="EMBL" id="GG662853">
    <property type="protein sequence ID" value="EAR87501.2"/>
    <property type="molecule type" value="Genomic_DNA"/>
</dbReference>
<feature type="compositionally biased region" description="Low complexity" evidence="1">
    <location>
        <begin position="1219"/>
        <end position="1231"/>
    </location>
</feature>
<dbReference type="InterPro" id="IPR004344">
    <property type="entry name" value="TTL/TTLL_fam"/>
</dbReference>
<dbReference type="OrthoDB" id="202825at2759"/>
<protein>
    <submittedName>
        <fullName evidence="2">Tubulin-tyrosine ligase family protein</fullName>
    </submittedName>
</protein>
<feature type="compositionally biased region" description="Polar residues" evidence="1">
    <location>
        <begin position="206"/>
        <end position="216"/>
    </location>
</feature>
<dbReference type="InParanoid" id="I7LTY0"/>
<name>I7LTY0_TETTS</name>
<dbReference type="PROSITE" id="PS51221">
    <property type="entry name" value="TTL"/>
    <property type="match status" value="1"/>
</dbReference>
<dbReference type="GeneID" id="7829056"/>
<dbReference type="PANTHER" id="PTHR46069:SF1">
    <property type="entry name" value="CHROMOSOME UNDETERMINED SCAFFOLD_125, WHOLE GENOME SHOTGUN SEQUENCE"/>
    <property type="match status" value="1"/>
</dbReference>
<feature type="region of interest" description="Disordered" evidence="1">
    <location>
        <begin position="1496"/>
        <end position="1524"/>
    </location>
</feature>
<dbReference type="eggNOG" id="KOG2157">
    <property type="taxonomic scope" value="Eukaryota"/>
</dbReference>
<keyword evidence="2" id="KW-0436">Ligase</keyword>
<accession>I7LTY0</accession>
<feature type="compositionally biased region" description="Low complexity" evidence="1">
    <location>
        <begin position="1254"/>
        <end position="1272"/>
    </location>
</feature>
<reference evidence="3" key="1">
    <citation type="journal article" date="2006" name="PLoS Biol.">
        <title>Macronuclear genome sequence of the ciliate Tetrahymena thermophila, a model eukaryote.</title>
        <authorList>
            <person name="Eisen J.A."/>
            <person name="Coyne R.S."/>
            <person name="Wu M."/>
            <person name="Wu D."/>
            <person name="Thiagarajan M."/>
            <person name="Wortman J.R."/>
            <person name="Badger J.H."/>
            <person name="Ren Q."/>
            <person name="Amedeo P."/>
            <person name="Jones K.M."/>
            <person name="Tallon L.J."/>
            <person name="Delcher A.L."/>
            <person name="Salzberg S.L."/>
            <person name="Silva J.C."/>
            <person name="Haas B.J."/>
            <person name="Majoros W.H."/>
            <person name="Farzad M."/>
            <person name="Carlton J.M."/>
            <person name="Smith R.K. Jr."/>
            <person name="Garg J."/>
            <person name="Pearlman R.E."/>
            <person name="Karrer K.M."/>
            <person name="Sun L."/>
            <person name="Manning G."/>
            <person name="Elde N.C."/>
            <person name="Turkewitz A.P."/>
            <person name="Asai D.J."/>
            <person name="Wilkes D.E."/>
            <person name="Wang Y."/>
            <person name="Cai H."/>
            <person name="Collins K."/>
            <person name="Stewart B.A."/>
            <person name="Lee S.R."/>
            <person name="Wilamowska K."/>
            <person name="Weinberg Z."/>
            <person name="Ruzzo W.L."/>
            <person name="Wloga D."/>
            <person name="Gaertig J."/>
            <person name="Frankel J."/>
            <person name="Tsao C.-C."/>
            <person name="Gorovsky M.A."/>
            <person name="Keeling P.J."/>
            <person name="Waller R.F."/>
            <person name="Patron N.J."/>
            <person name="Cherry J.M."/>
            <person name="Stover N.A."/>
            <person name="Krieger C.J."/>
            <person name="del Toro C."/>
            <person name="Ryder H.F."/>
            <person name="Williamson S.C."/>
            <person name="Barbeau R.A."/>
            <person name="Hamilton E.P."/>
            <person name="Orias E."/>
        </authorList>
    </citation>
    <scope>NUCLEOTIDE SEQUENCE [LARGE SCALE GENOMIC DNA]</scope>
    <source>
        <strain evidence="3">SB210</strain>
    </source>
</reference>
<dbReference type="Gene3D" id="3.30.470.20">
    <property type="entry name" value="ATP-grasp fold, B domain"/>
    <property type="match status" value="1"/>
</dbReference>
<feature type="region of interest" description="Disordered" evidence="1">
    <location>
        <begin position="1252"/>
        <end position="1282"/>
    </location>
</feature>
<feature type="region of interest" description="Disordered" evidence="1">
    <location>
        <begin position="539"/>
        <end position="583"/>
    </location>
</feature>
<feature type="compositionally biased region" description="Low complexity" evidence="1">
    <location>
        <begin position="1507"/>
        <end position="1523"/>
    </location>
</feature>
<dbReference type="Pfam" id="PF03133">
    <property type="entry name" value="TTL"/>
    <property type="match status" value="1"/>
</dbReference>
<feature type="compositionally biased region" description="Polar residues" evidence="1">
    <location>
        <begin position="612"/>
        <end position="621"/>
    </location>
</feature>
<evidence type="ECO:0000256" key="1">
    <source>
        <dbReference type="SAM" id="MobiDB-lite"/>
    </source>
</evidence>
<feature type="region of interest" description="Disordered" evidence="1">
    <location>
        <begin position="595"/>
        <end position="621"/>
    </location>
</feature>
<feature type="compositionally biased region" description="Low complexity" evidence="1">
    <location>
        <begin position="595"/>
        <end position="604"/>
    </location>
</feature>
<dbReference type="KEGG" id="tet:TTHERM_00068090"/>
<dbReference type="RefSeq" id="XP_001007746.2">
    <property type="nucleotide sequence ID" value="XM_001007746.2"/>
</dbReference>
<sequence length="1559" mass="180466">MKNSTFTNFSYNSPIKPSKDHYLKHNNNQNQECTKNISMTPIIKSDYNDHKKGESLTESKLSKFEEQFKTQKIQINKKQNSLCQEDDAIINHGLLRHTNTSEAILLSQGQNQSLQAKQQSGIVTESPFKSRSKKASQNVNVSCLPNIFQDQDEYTFIRQQQQAIVDGLAIDSKLHPNGSINKNYQSSRLQQQSQINEYSKKKNQIRIRSSQNQDSQKYMMGEDQIVGSKPIHYRVERQAKSNDQRHANNIKKAIRVQLSKNPALAASLEIYTNGNQQSLQQISKGVQPYVINQFLQKRKNLLQKKVSVHNHSVNNRRGQNHSLQYRNDGMNANTKNNNSNYNNNSFNCFVNKSQILDESQANYSQTQKLTQNKYQNQVKQNNIQANNIVINQTNTTNLNALLSEYRNNSAQQRLILQDFYNQQGIKDPEFTQKQQSLIDQYNHSKQTLNEKTQSDSPKKLTPQNTNNQSFGIAQSIKEIKNDHQKTIEKEFNNNDRYEESLSNISYVQNFMDNAYGGFQENDTNGQSNNSFLTQSISSNRKLTNNQNSKTSLKQKNTNAQNKELTGTNSEFYEESQTQNQKKQNQIMNSNTVGQNLQQNSSNLNVSPKSKRNANSNNQTSPVIDFQNVYNSINNKSADQTLSPIKNTKGDKNQSSLIQQRIVLQQQKRRGNSFNYTKGGTFSIAGSGDASFDLNFVTQEKNTNNNNNQNNNQKQFDFYENKSYYQQNMFSPPRIHKTKAVYVHSNTMSNQVDITKLNNLEEYNFLNEDQSEKRSQSNPRAVISSNLNDQVLLIKSQVPEQQQQQQQQQQNLEIKSNIITSAYTVQQKLPEGIYTCYFQKGNNSGLVRRVLLTRSNWRESPVYSSNLNFRWHPFSKGIKFESLSLHKKRIVNHFEFHAEITTKNGIIKNIGRYCSERGLNIFDFTPTTFLFSLKEKFWDLDLIRFCDFFYKNLPEPLKTQNEYKKNYIEIKSKFRQVQIRTNNQKSNKKKQLGIVAPPGVDKYGEMKIHNTFLGDSQSSYIWLLKPTNLNRGRGIELFSNLFQLETLLNNYFDGFYEQPIQSKAQPNDDKQTLQQQQDMLLDIAMAESIANQENKQKNEQNEKEEPVLKNLFDKSLYVTPNNLEKEEEKGKKVDQMKKSLNLNNNNDGDFQDKYLIIKNNNNRNEKDIELTPNSQQTGALNQTEQLQNEQLNDQQESPKKNEDGETENKPKKQKIKKNKASNSNHNVNYNNNIHISRIRDLSLPKKPTIITQAATNSSTSGNSSNNQNKQPNSPEKKGNKNSNGISAEFGGYLMKEHSFVIQKYIEKPFLINERKFDIRMWVLVNQNLDVYLFKEGYIRTSSKKYDVSDQDNIFIHLTNNAIQKYSDSYGQYENGNQLSLDNFDEYLQKKGYIQTFRGDIMPRIKEIITISMLSVKNKLNANDRKYSFELFGYDFFIDQQFNVWLIEINTNPCIEESSPLLEMLIPRMIDDALKLSVDLIFPPQYSDDIIQKQIQKHSQNHKEKKSQNIENNPNNQQLGNDNQNFSQHSKKGLIESLFPVTGYSSQENMFQFLVNLYKSN</sequence>
<organism evidence="2 3">
    <name type="scientific">Tetrahymena thermophila (strain SB210)</name>
    <dbReference type="NCBI Taxonomy" id="312017"/>
    <lineage>
        <taxon>Eukaryota</taxon>
        <taxon>Sar</taxon>
        <taxon>Alveolata</taxon>
        <taxon>Ciliophora</taxon>
        <taxon>Intramacronucleata</taxon>
        <taxon>Oligohymenophorea</taxon>
        <taxon>Hymenostomatida</taxon>
        <taxon>Tetrahymenina</taxon>
        <taxon>Tetrahymenidae</taxon>
        <taxon>Tetrahymena</taxon>
    </lineage>
</organism>
<proteinExistence type="predicted"/>
<dbReference type="SUPFAM" id="SSF56059">
    <property type="entry name" value="Glutathione synthetase ATP-binding domain-like"/>
    <property type="match status" value="1"/>
</dbReference>
<dbReference type="GO" id="GO:0016874">
    <property type="term" value="F:ligase activity"/>
    <property type="evidence" value="ECO:0007669"/>
    <property type="project" value="UniProtKB-KW"/>
</dbReference>
<evidence type="ECO:0000313" key="3">
    <source>
        <dbReference type="Proteomes" id="UP000009168"/>
    </source>
</evidence>
<dbReference type="Proteomes" id="UP000009168">
    <property type="component" value="Unassembled WGS sequence"/>
</dbReference>
<feature type="compositionally biased region" description="Basic and acidic residues" evidence="1">
    <location>
        <begin position="1195"/>
        <end position="1209"/>
    </location>
</feature>
<feature type="region of interest" description="Disordered" evidence="1">
    <location>
        <begin position="198"/>
        <end position="219"/>
    </location>
</feature>
<evidence type="ECO:0000313" key="2">
    <source>
        <dbReference type="EMBL" id="EAR87501.2"/>
    </source>
</evidence>
<feature type="region of interest" description="Disordered" evidence="1">
    <location>
        <begin position="1188"/>
        <end position="1231"/>
    </location>
</feature>
<gene>
    <name evidence="2" type="ORF">TTHERM_00068090</name>
</gene>
<feature type="compositionally biased region" description="Polar residues" evidence="1">
    <location>
        <begin position="459"/>
        <end position="469"/>
    </location>
</feature>
<dbReference type="PANTHER" id="PTHR46069">
    <property type="entry name" value="TUBULIN TYROSINE LIGASE"/>
    <property type="match status" value="1"/>
</dbReference>
<keyword evidence="3" id="KW-1185">Reference proteome</keyword>
<dbReference type="STRING" id="312017.I7LTY0"/>
<feature type="region of interest" description="Disordered" evidence="1">
    <location>
        <begin position="447"/>
        <end position="469"/>
    </location>
</feature>